<dbReference type="OrthoDB" id="10637336at2759"/>
<reference evidence="2" key="1">
    <citation type="submission" date="2019-06" db="EMBL/GenBank/DDBJ databases">
        <authorList>
            <person name="Zheng W."/>
        </authorList>
    </citation>
    <scope>NUCLEOTIDE SEQUENCE</scope>
    <source>
        <strain evidence="2">QDHG01</strain>
    </source>
</reference>
<feature type="compositionally biased region" description="Acidic residues" evidence="1">
    <location>
        <begin position="456"/>
        <end position="476"/>
    </location>
</feature>
<name>A0A8J8SYB9_HALGN</name>
<feature type="region of interest" description="Disordered" evidence="1">
    <location>
        <begin position="425"/>
        <end position="487"/>
    </location>
</feature>
<sequence>MQDLIQIYSGCPLKFYFGDRRYKEFKHFYHLTEAKQLVDDIFAELTKLADKADAIYETLIEKDSEKDVVTVDSMLGKMQSKNAIQDQCIELFGQKPSKKEAAPVKSMNLLGLATEGEGAAKQDEEPAKSVVVDKKKFRKWWIEAKRNQYESIKYYLIGWMGRQLASSIKKEQEQPSDSLKAMTENLGELIEGQTSQPVEEKKKEKPLAAALLKATKKQPQQSEKASGTQFEARTIFFPDFESDDQIRYFKRLHTFEEDDDDLGWVSFGFKPKAKDLKTFLEDLYEFDYFDTLEDELEISHSIVLDGRKVRIGLESKIFNIFHEECPLMNKGKHGYNDYEEDFVELIRVIEDEKKGEVIQPAIFEVKLDLGNKLADILLSHDPMIVGLFKNLKFEMNMKLHASQYAKILENTTEMKYKKFFGQKEGEAGDGEKKEEEGGPKEDDKSEKGSSKKSGSDDQDEEEEDDDEYGDDDDEEKESGASEFDGSHKNDALGIRQAFTYLLPFFMFQWDTEATLKPDLDDIREYCKDQKQFSHLFNSFKEYIQRTQDAEFQLHDDKKQQTFIKKGSKAEVMNYLIHEVGQEIEFIWKTKHFYMQGQIKTEDLGSVLRLLSKGELI</sequence>
<dbReference type="AlphaFoldDB" id="A0A8J8SYB9"/>
<keyword evidence="3" id="KW-1185">Reference proteome</keyword>
<feature type="compositionally biased region" description="Basic and acidic residues" evidence="1">
    <location>
        <begin position="425"/>
        <end position="455"/>
    </location>
</feature>
<accession>A0A8J8SYB9</accession>
<organism evidence="2 3">
    <name type="scientific">Halteria grandinella</name>
    <dbReference type="NCBI Taxonomy" id="5974"/>
    <lineage>
        <taxon>Eukaryota</taxon>
        <taxon>Sar</taxon>
        <taxon>Alveolata</taxon>
        <taxon>Ciliophora</taxon>
        <taxon>Intramacronucleata</taxon>
        <taxon>Spirotrichea</taxon>
        <taxon>Stichotrichia</taxon>
        <taxon>Sporadotrichida</taxon>
        <taxon>Halteriidae</taxon>
        <taxon>Halteria</taxon>
    </lineage>
</organism>
<evidence type="ECO:0000313" key="3">
    <source>
        <dbReference type="Proteomes" id="UP000785679"/>
    </source>
</evidence>
<dbReference type="EMBL" id="RRYP01016616">
    <property type="protein sequence ID" value="TNV74811.1"/>
    <property type="molecule type" value="Genomic_DNA"/>
</dbReference>
<protein>
    <submittedName>
        <fullName evidence="2">Uncharacterized protein</fullName>
    </submittedName>
</protein>
<comment type="caution">
    <text evidence="2">The sequence shown here is derived from an EMBL/GenBank/DDBJ whole genome shotgun (WGS) entry which is preliminary data.</text>
</comment>
<proteinExistence type="predicted"/>
<gene>
    <name evidence="2" type="ORF">FGO68_gene9904</name>
</gene>
<dbReference type="Proteomes" id="UP000785679">
    <property type="component" value="Unassembled WGS sequence"/>
</dbReference>
<evidence type="ECO:0000256" key="1">
    <source>
        <dbReference type="SAM" id="MobiDB-lite"/>
    </source>
</evidence>
<evidence type="ECO:0000313" key="2">
    <source>
        <dbReference type="EMBL" id="TNV74811.1"/>
    </source>
</evidence>